<evidence type="ECO:0000313" key="4">
    <source>
        <dbReference type="EMBL" id="MBB4021966.1"/>
    </source>
</evidence>
<evidence type="ECO:0000256" key="1">
    <source>
        <dbReference type="ARBA" id="ARBA00022603"/>
    </source>
</evidence>
<evidence type="ECO:0000259" key="3">
    <source>
        <dbReference type="Pfam" id="PF13649"/>
    </source>
</evidence>
<dbReference type="GO" id="GO:0008168">
    <property type="term" value="F:methyltransferase activity"/>
    <property type="evidence" value="ECO:0007669"/>
    <property type="project" value="UniProtKB-KW"/>
</dbReference>
<dbReference type="PANTHER" id="PTHR43861:SF1">
    <property type="entry name" value="TRANS-ACONITATE 2-METHYLTRANSFERASE"/>
    <property type="match status" value="1"/>
</dbReference>
<name>A0A840CGN1_9RHOB</name>
<dbReference type="CDD" id="cd02440">
    <property type="entry name" value="AdoMet_MTases"/>
    <property type="match status" value="1"/>
</dbReference>
<dbReference type="Pfam" id="PF13649">
    <property type="entry name" value="Methyltransf_25"/>
    <property type="match status" value="1"/>
</dbReference>
<reference evidence="4" key="1">
    <citation type="submission" date="2020-08" db="EMBL/GenBank/DDBJ databases">
        <title>Genomic Encyclopedia of Type Strains, Phase IV (KMG-IV): sequencing the most valuable type-strain genomes for metagenomic binning, comparative biology and taxonomic classification.</title>
        <authorList>
            <person name="Goeker M."/>
        </authorList>
    </citation>
    <scope>NUCLEOTIDE SEQUENCE [LARGE SCALE GENOMIC DNA]</scope>
    <source>
        <strain evidence="4">DSM 105040</strain>
    </source>
</reference>
<accession>A0A840CGN1</accession>
<evidence type="ECO:0000313" key="5">
    <source>
        <dbReference type="Proteomes" id="UP000585681"/>
    </source>
</evidence>
<feature type="domain" description="Methyltransferase" evidence="3">
    <location>
        <begin position="40"/>
        <end position="133"/>
    </location>
</feature>
<protein>
    <submittedName>
        <fullName evidence="4">Trans-aconitate methyltransferase</fullName>
    </submittedName>
</protein>
<proteinExistence type="predicted"/>
<dbReference type="GO" id="GO:0032259">
    <property type="term" value="P:methylation"/>
    <property type="evidence" value="ECO:0007669"/>
    <property type="project" value="UniProtKB-KW"/>
</dbReference>
<dbReference type="SUPFAM" id="SSF53335">
    <property type="entry name" value="S-adenosyl-L-methionine-dependent methyltransferases"/>
    <property type="match status" value="1"/>
</dbReference>
<keyword evidence="5" id="KW-1185">Reference proteome</keyword>
<keyword evidence="2 4" id="KW-0808">Transferase</keyword>
<dbReference type="InterPro" id="IPR029063">
    <property type="entry name" value="SAM-dependent_MTases_sf"/>
</dbReference>
<keyword evidence="1 4" id="KW-0489">Methyltransferase</keyword>
<evidence type="ECO:0000256" key="2">
    <source>
        <dbReference type="ARBA" id="ARBA00022679"/>
    </source>
</evidence>
<dbReference type="InterPro" id="IPR041698">
    <property type="entry name" value="Methyltransf_25"/>
</dbReference>
<organism evidence="4 5">
    <name type="scientific">Actibacterium naphthalenivorans</name>
    <dbReference type="NCBI Taxonomy" id="1614693"/>
    <lineage>
        <taxon>Bacteria</taxon>
        <taxon>Pseudomonadati</taxon>
        <taxon>Pseudomonadota</taxon>
        <taxon>Alphaproteobacteria</taxon>
        <taxon>Rhodobacterales</taxon>
        <taxon>Roseobacteraceae</taxon>
        <taxon>Actibacterium</taxon>
    </lineage>
</organism>
<dbReference type="PANTHER" id="PTHR43861">
    <property type="entry name" value="TRANS-ACONITATE 2-METHYLTRANSFERASE-RELATED"/>
    <property type="match status" value="1"/>
</dbReference>
<comment type="caution">
    <text evidence="4">The sequence shown here is derived from an EMBL/GenBank/DDBJ whole genome shotgun (WGS) entry which is preliminary data.</text>
</comment>
<dbReference type="Gene3D" id="3.40.50.150">
    <property type="entry name" value="Vaccinia Virus protein VP39"/>
    <property type="match status" value="1"/>
</dbReference>
<dbReference type="RefSeq" id="WP_054538689.1">
    <property type="nucleotide sequence ID" value="NZ_JACIEQ010000002.1"/>
</dbReference>
<dbReference type="EMBL" id="JACIEQ010000002">
    <property type="protein sequence ID" value="MBB4021966.1"/>
    <property type="molecule type" value="Genomic_DNA"/>
</dbReference>
<dbReference type="AlphaFoldDB" id="A0A840CGN1"/>
<gene>
    <name evidence="4" type="ORF">GGR17_001775</name>
</gene>
<sequence>MTGMEAFFEVHKDLPREGPGEPADVDWALCLADLPPDAAICDAGCGPGGDIEALLAHVPRGRVLAMDAHAPFAQAASARFAEEPRVTARPGDMAALAAQPEAPFDLIWCAGALYFLGVENGLATFRKALKPGGVVAFSEPVFLTETPSDDARAFWDGYATPTQAELRAQIGRAGYEVLGTRRVSDAAWERYYGPMEARIEALRAGADAELTRALDESAAEAAAWRRVRAETGYLLVLARPA</sequence>
<dbReference type="Proteomes" id="UP000585681">
    <property type="component" value="Unassembled WGS sequence"/>
</dbReference>